<dbReference type="PATRIC" id="fig|394.7.peg.3257"/>
<evidence type="ECO:0000256" key="4">
    <source>
        <dbReference type="ARBA" id="ARBA00022475"/>
    </source>
</evidence>
<dbReference type="InterPro" id="IPR050059">
    <property type="entry name" value="ATP_synthase_B_chain"/>
</dbReference>
<dbReference type="STRING" id="394.NGR_c04500"/>
<comment type="similarity">
    <text evidence="2 15 16">Belongs to the ATPase B chain family.</text>
</comment>
<dbReference type="NCBIfam" id="NF006611">
    <property type="entry name" value="PRK09173.1"/>
    <property type="match status" value="1"/>
</dbReference>
<dbReference type="InterPro" id="IPR002146">
    <property type="entry name" value="ATP_synth_b/b'su_bac/chlpt"/>
</dbReference>
<evidence type="ECO:0000256" key="1">
    <source>
        <dbReference type="ARBA" id="ARBA00004377"/>
    </source>
</evidence>
<keyword evidence="10 15" id="KW-0472">Membrane</keyword>
<comment type="subcellular location">
    <subcellularLocation>
        <location evidence="1 15">Cell inner membrane</location>
        <topology evidence="1 15">Single-pass membrane protein</topology>
    </subcellularLocation>
</comment>
<evidence type="ECO:0000256" key="15">
    <source>
        <dbReference type="HAMAP-Rule" id="MF_01398"/>
    </source>
</evidence>
<name>C3MHB8_SINFN</name>
<dbReference type="GO" id="GO:0046961">
    <property type="term" value="F:proton-transporting ATPase activity, rotational mechanism"/>
    <property type="evidence" value="ECO:0007669"/>
    <property type="project" value="TreeGrafter"/>
</dbReference>
<evidence type="ECO:0000256" key="10">
    <source>
        <dbReference type="ARBA" id="ARBA00023136"/>
    </source>
</evidence>
<keyword evidence="5 15" id="KW-0138">CF(0)</keyword>
<keyword evidence="6 15" id="KW-0812">Transmembrane</keyword>
<comment type="function">
    <text evidence="13">Component of the F(0) channel, it forms part of the peripheral stalk, linking F(1) to F(0). The b'-subunit is a diverged and duplicated form of b found in plants and photosynthetic bacteria.</text>
</comment>
<keyword evidence="3 15" id="KW-0813">Transport</keyword>
<evidence type="ECO:0000256" key="14">
    <source>
        <dbReference type="ARBA" id="ARBA00025830"/>
    </source>
</evidence>
<dbReference type="eggNOG" id="COG0711">
    <property type="taxonomic scope" value="Bacteria"/>
</dbReference>
<feature type="coiled-coil region" evidence="17">
    <location>
        <begin position="30"/>
        <end position="96"/>
    </location>
</feature>
<reference evidence="18 19" key="1">
    <citation type="journal article" date="2009" name="Appl. Environ. Microbiol.">
        <title>Rhizobium sp. strain NGR234 possesses a remarkable number of secretion systems.</title>
        <authorList>
            <person name="Schmeisser C."/>
            <person name="Liesegang H."/>
            <person name="Krysciak D."/>
            <person name="Bakkou N."/>
            <person name="Le Quere A."/>
            <person name="Wollherr A."/>
            <person name="Heinemeyer I."/>
            <person name="Morgenstern B."/>
            <person name="Pommerening-Roeser A."/>
            <person name="Flores M."/>
            <person name="Palacios R."/>
            <person name="Brenner S."/>
            <person name="Gottschalk G."/>
            <person name="Schmitz R.A."/>
            <person name="Broughton W.J."/>
            <person name="Perret X."/>
            <person name="Strittmatter A.W."/>
            <person name="Streit W.R."/>
        </authorList>
    </citation>
    <scope>NUCLEOTIDE SEQUENCE [LARGE SCALE GENOMIC DNA]</scope>
    <source>
        <strain evidence="19">NBRC 101917 / NGR234</strain>
    </source>
</reference>
<proteinExistence type="inferred from homology"/>
<dbReference type="Pfam" id="PF00430">
    <property type="entry name" value="ATP-synt_B"/>
    <property type="match status" value="1"/>
</dbReference>
<dbReference type="HAMAP" id="MF_01398">
    <property type="entry name" value="ATP_synth_b_bprime"/>
    <property type="match status" value="1"/>
</dbReference>
<evidence type="ECO:0000256" key="8">
    <source>
        <dbReference type="ARBA" id="ARBA00022989"/>
    </source>
</evidence>
<evidence type="ECO:0000256" key="5">
    <source>
        <dbReference type="ARBA" id="ARBA00022547"/>
    </source>
</evidence>
<evidence type="ECO:0000256" key="13">
    <source>
        <dbReference type="ARBA" id="ARBA00025614"/>
    </source>
</evidence>
<dbReference type="PANTHER" id="PTHR33445">
    <property type="entry name" value="ATP SYNTHASE SUBUNIT B', CHLOROPLASTIC"/>
    <property type="match status" value="1"/>
</dbReference>
<evidence type="ECO:0000313" key="18">
    <source>
        <dbReference type="EMBL" id="ACP24246.1"/>
    </source>
</evidence>
<accession>C3MHB8</accession>
<keyword evidence="11 15" id="KW-0066">ATP synthesis</keyword>
<dbReference type="OrthoDB" id="8479836at2"/>
<evidence type="ECO:0000313" key="19">
    <source>
        <dbReference type="Proteomes" id="UP000001054"/>
    </source>
</evidence>
<keyword evidence="15" id="KW-0997">Cell inner membrane</keyword>
<evidence type="ECO:0000256" key="16">
    <source>
        <dbReference type="RuleBase" id="RU003848"/>
    </source>
</evidence>
<dbReference type="Proteomes" id="UP000001054">
    <property type="component" value="Chromosome"/>
</dbReference>
<feature type="transmembrane region" description="Helical" evidence="15">
    <location>
        <begin position="6"/>
        <end position="23"/>
    </location>
</feature>
<comment type="subunit">
    <text evidence="14 15">F-type ATPases have 2 components, F(1) - the catalytic core - and F(0) - the membrane proton channel. F(1) has five subunits: alpha(3), beta(3), gamma(1), delta(1), epsilon(1). F(0) has three main subunits: a(1), b(2) and c(10-14). The alpha and beta chains form an alternating ring which encloses part of the gamma chain. F(1) is attached to F(0) by a central stalk formed by the gamma and epsilon chains, while a peripheral stalk is formed by the delta and b chains.</text>
</comment>
<keyword evidence="17" id="KW-0175">Coiled coil</keyword>
<evidence type="ECO:0000256" key="2">
    <source>
        <dbReference type="ARBA" id="ARBA00005513"/>
    </source>
</evidence>
<evidence type="ECO:0000256" key="3">
    <source>
        <dbReference type="ARBA" id="ARBA00022448"/>
    </source>
</evidence>
<dbReference type="RefSeq" id="WP_012707031.1">
    <property type="nucleotide sequence ID" value="NC_012587.1"/>
</dbReference>
<evidence type="ECO:0000256" key="7">
    <source>
        <dbReference type="ARBA" id="ARBA00022781"/>
    </source>
</evidence>
<organism evidence="18 19">
    <name type="scientific">Sinorhizobium fredii (strain NBRC 101917 / NGR234)</name>
    <dbReference type="NCBI Taxonomy" id="394"/>
    <lineage>
        <taxon>Bacteria</taxon>
        <taxon>Pseudomonadati</taxon>
        <taxon>Pseudomonadota</taxon>
        <taxon>Alphaproteobacteria</taxon>
        <taxon>Hyphomicrobiales</taxon>
        <taxon>Rhizobiaceae</taxon>
        <taxon>Sinorhizobium/Ensifer group</taxon>
        <taxon>Sinorhizobium</taxon>
    </lineage>
</organism>
<keyword evidence="8 15" id="KW-1133">Transmembrane helix</keyword>
<dbReference type="GO" id="GO:0005886">
    <property type="term" value="C:plasma membrane"/>
    <property type="evidence" value="ECO:0007669"/>
    <property type="project" value="UniProtKB-SubCell"/>
</dbReference>
<protein>
    <recommendedName>
        <fullName evidence="15">ATP synthase subunit b</fullName>
    </recommendedName>
    <alternativeName>
        <fullName evidence="15">ATP synthase F(0) sector subunit b</fullName>
    </alternativeName>
    <alternativeName>
        <fullName evidence="15">ATPase subunit I</fullName>
    </alternativeName>
    <alternativeName>
        <fullName evidence="15">F-type ATPase subunit b</fullName>
        <shortName evidence="15">F-ATPase subunit b</shortName>
    </alternativeName>
</protein>
<dbReference type="PANTHER" id="PTHR33445:SF1">
    <property type="entry name" value="ATP SYNTHASE SUBUNIT B"/>
    <property type="match status" value="1"/>
</dbReference>
<evidence type="ECO:0000256" key="6">
    <source>
        <dbReference type="ARBA" id="ARBA00022692"/>
    </source>
</evidence>
<dbReference type="KEGG" id="rhi:NGR_c04500"/>
<sequence>MALDATFYALVGLILFLALIAYLKVPGKIAEALDARADKIGNELAEAKRLREEAQSLVAEYQRKRKDAEAEAANIVAAAQREAEMLTAEAKQKTEDYVARRTALSEQKIKQAESDAINAVRTAAVDLAISAAEKVLATKADATAQETLFKQALGEVKGRLN</sequence>
<keyword evidence="9 15" id="KW-0406">Ion transport</keyword>
<evidence type="ECO:0000256" key="9">
    <source>
        <dbReference type="ARBA" id="ARBA00023065"/>
    </source>
</evidence>
<keyword evidence="7 15" id="KW-0375">Hydrogen ion transport</keyword>
<dbReference type="CDD" id="cd06503">
    <property type="entry name" value="ATP-synt_Fo_b"/>
    <property type="match status" value="1"/>
</dbReference>
<dbReference type="GO" id="GO:0045259">
    <property type="term" value="C:proton-transporting ATP synthase complex"/>
    <property type="evidence" value="ECO:0007669"/>
    <property type="project" value="UniProtKB-KW"/>
</dbReference>
<keyword evidence="19" id="KW-1185">Reference proteome</keyword>
<dbReference type="HOGENOM" id="CLU_079215_6_1_5"/>
<dbReference type="GO" id="GO:0046933">
    <property type="term" value="F:proton-transporting ATP synthase activity, rotational mechanism"/>
    <property type="evidence" value="ECO:0007669"/>
    <property type="project" value="UniProtKB-UniRule"/>
</dbReference>
<dbReference type="AlphaFoldDB" id="C3MHB8"/>
<keyword evidence="4 15" id="KW-1003">Cell membrane</keyword>
<evidence type="ECO:0000256" key="17">
    <source>
        <dbReference type="SAM" id="Coils"/>
    </source>
</evidence>
<gene>
    <name evidence="18" type="primary">atpF1</name>
    <name evidence="15" type="synonym">atpF</name>
    <name evidence="18" type="ordered locus">NGR_c04500</name>
</gene>
<dbReference type="EMBL" id="CP001389">
    <property type="protein sequence ID" value="ACP24246.1"/>
    <property type="molecule type" value="Genomic_DNA"/>
</dbReference>
<evidence type="ECO:0000256" key="12">
    <source>
        <dbReference type="ARBA" id="ARBA00025198"/>
    </source>
</evidence>
<evidence type="ECO:0000256" key="11">
    <source>
        <dbReference type="ARBA" id="ARBA00023310"/>
    </source>
</evidence>
<comment type="function">
    <text evidence="12 15">F(1)F(0) ATP synthase produces ATP from ADP in the presence of a proton or sodium gradient. F-type ATPases consist of two structural domains, F(1) containing the extramembraneous catalytic core and F(0) containing the membrane proton channel, linked together by a central stalk and a peripheral stalk. During catalysis, ATP synthesis in the catalytic domain of F(1) is coupled via a rotary mechanism of the central stalk subunits to proton translocation.</text>
</comment>